<keyword evidence="2" id="KW-1133">Transmembrane helix</keyword>
<dbReference type="EMBL" id="CP017146">
    <property type="protein sequence ID" value="QHO70640.1"/>
    <property type="molecule type" value="Genomic_DNA"/>
</dbReference>
<organism evidence="4 5">
    <name type="scientific">Marisediminicola antarctica</name>
    <dbReference type="NCBI Taxonomy" id="674079"/>
    <lineage>
        <taxon>Bacteria</taxon>
        <taxon>Bacillati</taxon>
        <taxon>Actinomycetota</taxon>
        <taxon>Actinomycetes</taxon>
        <taxon>Micrococcales</taxon>
        <taxon>Microbacteriaceae</taxon>
        <taxon>Marisediminicola</taxon>
    </lineage>
</organism>
<feature type="region of interest" description="Disordered" evidence="1">
    <location>
        <begin position="184"/>
        <end position="207"/>
    </location>
</feature>
<feature type="compositionally biased region" description="Low complexity" evidence="1">
    <location>
        <begin position="195"/>
        <end position="207"/>
    </location>
</feature>
<sequence length="247" mass="25245">MATRWITWLGGTAVGIALLASSATPAAAEENLDVLLSSDGIVFSSAPPQGIFDPLATLVPGESLESVLWIRNPATTRAVVRVSATGLSIPSSSFAGDVSLTTTDSQGSGTRSRTLSQLSECEMLVPSQMLEGGATMRLDLSFAMSPDARNVSQSQRADLSLLIAMRDADAGEFAESACDDPGVVIGPKPAAPTHGGPSVPASSGSAPGALARTGVDLPVPLIAIGSLLLGAGFFLLGARRRRGREES</sequence>
<evidence type="ECO:0000313" key="5">
    <source>
        <dbReference type="Proteomes" id="UP000464507"/>
    </source>
</evidence>
<feature type="chain" id="PRO_5029863712" description="LPXTG cell wall anchor domain-containing protein" evidence="3">
    <location>
        <begin position="29"/>
        <end position="247"/>
    </location>
</feature>
<dbReference type="RefSeq" id="WP_161887033.1">
    <property type="nucleotide sequence ID" value="NZ_CP017146.1"/>
</dbReference>
<keyword evidence="2" id="KW-0472">Membrane</keyword>
<evidence type="ECO:0000313" key="4">
    <source>
        <dbReference type="EMBL" id="QHO70640.1"/>
    </source>
</evidence>
<evidence type="ECO:0000256" key="3">
    <source>
        <dbReference type="SAM" id="SignalP"/>
    </source>
</evidence>
<keyword evidence="3" id="KW-0732">Signal</keyword>
<evidence type="ECO:0000256" key="2">
    <source>
        <dbReference type="SAM" id="Phobius"/>
    </source>
</evidence>
<reference evidence="4 5" key="1">
    <citation type="submission" date="2016-09" db="EMBL/GenBank/DDBJ databases">
        <title>Complete genome sequence of microbes from the polar regions.</title>
        <authorList>
            <person name="Liao L."/>
            <person name="Chen B."/>
        </authorList>
    </citation>
    <scope>NUCLEOTIDE SEQUENCE [LARGE SCALE GENOMIC DNA]</scope>
    <source>
        <strain evidence="4 5">ZS314</strain>
    </source>
</reference>
<feature type="transmembrane region" description="Helical" evidence="2">
    <location>
        <begin position="217"/>
        <end position="238"/>
    </location>
</feature>
<accession>A0A7L5AJ56</accession>
<dbReference type="KEGG" id="mant:BHD05_14265"/>
<evidence type="ECO:0008006" key="6">
    <source>
        <dbReference type="Google" id="ProtNLM"/>
    </source>
</evidence>
<dbReference type="OrthoDB" id="5125365at2"/>
<protein>
    <recommendedName>
        <fullName evidence="6">LPXTG cell wall anchor domain-containing protein</fullName>
    </recommendedName>
</protein>
<keyword evidence="5" id="KW-1185">Reference proteome</keyword>
<name>A0A7L5AJ56_9MICO</name>
<feature type="signal peptide" evidence="3">
    <location>
        <begin position="1"/>
        <end position="28"/>
    </location>
</feature>
<gene>
    <name evidence="4" type="ORF">BHD05_14265</name>
</gene>
<dbReference type="Proteomes" id="UP000464507">
    <property type="component" value="Chromosome"/>
</dbReference>
<keyword evidence="2" id="KW-0812">Transmembrane</keyword>
<proteinExistence type="predicted"/>
<evidence type="ECO:0000256" key="1">
    <source>
        <dbReference type="SAM" id="MobiDB-lite"/>
    </source>
</evidence>
<dbReference type="AlphaFoldDB" id="A0A7L5AJ56"/>